<dbReference type="SMART" id="SM00108">
    <property type="entry name" value="B_lectin"/>
    <property type="match status" value="1"/>
</dbReference>
<feature type="signal peptide" evidence="1">
    <location>
        <begin position="1"/>
        <end position="21"/>
    </location>
</feature>
<evidence type="ECO:0000259" key="2">
    <source>
        <dbReference type="PROSITE" id="PS50927"/>
    </source>
</evidence>
<evidence type="ECO:0000313" key="3">
    <source>
        <dbReference type="EMBL" id="SEH32714.1"/>
    </source>
</evidence>
<name>A0A1H6HEN4_CHRCI</name>
<proteinExistence type="predicted"/>
<dbReference type="AlphaFoldDB" id="A0A1H6HEN4"/>
<protein>
    <submittedName>
        <fullName evidence="3">D-mannose binding lectin</fullName>
    </submittedName>
</protein>
<keyword evidence="3" id="KW-0430">Lectin</keyword>
<dbReference type="STRING" id="680127.SAMN05421593_1918"/>
<dbReference type="EMBL" id="FNWQ01000002">
    <property type="protein sequence ID" value="SEH32714.1"/>
    <property type="molecule type" value="Genomic_DNA"/>
</dbReference>
<accession>A0A1H6HEN4</accession>
<dbReference type="PROSITE" id="PS50927">
    <property type="entry name" value="BULB_LECTIN"/>
    <property type="match status" value="1"/>
</dbReference>
<dbReference type="GO" id="GO:0030246">
    <property type="term" value="F:carbohydrate binding"/>
    <property type="evidence" value="ECO:0007669"/>
    <property type="project" value="UniProtKB-KW"/>
</dbReference>
<dbReference type="InterPro" id="IPR036426">
    <property type="entry name" value="Bulb-type_lectin_dom_sf"/>
</dbReference>
<feature type="domain" description="Bulb-type lectin" evidence="2">
    <location>
        <begin position="58"/>
        <end position="178"/>
    </location>
</feature>
<organism evidence="3 4">
    <name type="scientific">Chryseobacterium culicis</name>
    <dbReference type="NCBI Taxonomy" id="680127"/>
    <lineage>
        <taxon>Bacteria</taxon>
        <taxon>Pseudomonadati</taxon>
        <taxon>Bacteroidota</taxon>
        <taxon>Flavobacteriia</taxon>
        <taxon>Flavobacteriales</taxon>
        <taxon>Weeksellaceae</taxon>
        <taxon>Chryseobacterium group</taxon>
        <taxon>Chryseobacterium</taxon>
    </lineage>
</organism>
<dbReference type="PROSITE" id="PS51257">
    <property type="entry name" value="PROKAR_LIPOPROTEIN"/>
    <property type="match status" value="1"/>
</dbReference>
<dbReference type="SUPFAM" id="SSF51110">
    <property type="entry name" value="alpha-D-mannose-specific plant lectins"/>
    <property type="match status" value="1"/>
</dbReference>
<dbReference type="InterPro" id="IPR001480">
    <property type="entry name" value="Bulb-type_lectin_dom"/>
</dbReference>
<dbReference type="Proteomes" id="UP000198561">
    <property type="component" value="Unassembled WGS sequence"/>
</dbReference>
<evidence type="ECO:0000313" key="4">
    <source>
        <dbReference type="Proteomes" id="UP000198561"/>
    </source>
</evidence>
<dbReference type="RefSeq" id="WP_089691761.1">
    <property type="nucleotide sequence ID" value="NZ_DALZIY010000002.1"/>
</dbReference>
<reference evidence="3 4" key="1">
    <citation type="submission" date="2016-10" db="EMBL/GenBank/DDBJ databases">
        <authorList>
            <person name="de Groot N.N."/>
        </authorList>
    </citation>
    <scope>NUCLEOTIDE SEQUENCE [LARGE SCALE GENOMIC DNA]</scope>
    <source>
        <strain evidence="3 4">DSM 23031</strain>
    </source>
</reference>
<feature type="chain" id="PRO_5011748637" evidence="1">
    <location>
        <begin position="22"/>
        <end position="190"/>
    </location>
</feature>
<dbReference type="Gene3D" id="2.90.10.10">
    <property type="entry name" value="Bulb-type lectin domain"/>
    <property type="match status" value="1"/>
</dbReference>
<sequence length="190" mass="21189">MKTKLLTLLSLPMLLASCAQDNDLDPVNMNTTIEKSSNADAKNASRGIIDLTRYKLLKESTNHPQTLSAGQSISMEYNGSTYRFIMQTDNNLVLYRERPGLNTVLWHSNTYRSTGTPSLIVQNDGNMVIYRDGSPLWSSNTAVNYYVANPHVKLQLYSRAGAAIPTGFRIKVVLGGNNEERNDIIVEDFL</sequence>
<keyword evidence="1" id="KW-0732">Signal</keyword>
<evidence type="ECO:0000256" key="1">
    <source>
        <dbReference type="SAM" id="SignalP"/>
    </source>
</evidence>
<gene>
    <name evidence="3" type="ORF">SAMN05421593_1918</name>
</gene>